<dbReference type="GO" id="GO:0005759">
    <property type="term" value="C:mitochondrial matrix"/>
    <property type="evidence" value="ECO:0007669"/>
    <property type="project" value="UniProtKB-SubCell"/>
</dbReference>
<dbReference type="CDD" id="cd01714">
    <property type="entry name" value="ETF_beta"/>
    <property type="match status" value="1"/>
</dbReference>
<gene>
    <name evidence="9" type="ORF">E3P99_02184</name>
</gene>
<dbReference type="OrthoDB" id="276685at2759"/>
<evidence type="ECO:0000256" key="5">
    <source>
        <dbReference type="ARBA" id="ARBA00025416"/>
    </source>
</evidence>
<sequence>MFPTARNLLRASSRVDINVLVPIKRCIDYAVKIRVNPDGKGVDTTVKHSMNPFDEIAVEEAIQLRDTKNKGLVESITALTIGPQKATDTLRTALAMGADKAIHVQVGDQHNVEPLQVAKTIKHFIDRDKYELVLMGKQAIDGDENATGQMLAGLLDCGQATFASELKLADGKATVTREIDGGLETVEGNLPMIVTTDLRLNEPRFASLPNIMKAKKKPIETIKEADLPVDLTNRLETIKVAEPAQRSGGQKVDSVDEVVSKIKEQGLI</sequence>
<evidence type="ECO:0000256" key="7">
    <source>
        <dbReference type="PIRNR" id="PIRNR000090"/>
    </source>
</evidence>
<dbReference type="SMART" id="SM00893">
    <property type="entry name" value="ETF"/>
    <property type="match status" value="1"/>
</dbReference>
<keyword evidence="4 7" id="KW-0249">Electron transport</keyword>
<dbReference type="PIRSF" id="PIRSF000090">
    <property type="entry name" value="Beta-ETF"/>
    <property type="match status" value="1"/>
</dbReference>
<dbReference type="Gene3D" id="3.40.50.620">
    <property type="entry name" value="HUPs"/>
    <property type="match status" value="1"/>
</dbReference>
<evidence type="ECO:0000256" key="4">
    <source>
        <dbReference type="ARBA" id="ARBA00022982"/>
    </source>
</evidence>
<comment type="subunit">
    <text evidence="7">Heterodimer of an alpha and a beta subunit.</text>
</comment>
<protein>
    <recommendedName>
        <fullName evidence="6 7">Probable electron transfer flavoprotein subunit beta</fullName>
    </recommendedName>
</protein>
<keyword evidence="10" id="KW-1185">Reference proteome</keyword>
<dbReference type="EMBL" id="SPNW01000029">
    <property type="protein sequence ID" value="TIA89224.1"/>
    <property type="molecule type" value="Genomic_DNA"/>
</dbReference>
<dbReference type="InterPro" id="IPR014729">
    <property type="entry name" value="Rossmann-like_a/b/a_fold"/>
</dbReference>
<dbReference type="PANTHER" id="PTHR21294">
    <property type="entry name" value="ELECTRON TRANSFER FLAVOPROTEIN BETA-SUBUNIT"/>
    <property type="match status" value="1"/>
</dbReference>
<organism evidence="9 10">
    <name type="scientific">Wallemia hederae</name>
    <dbReference type="NCBI Taxonomy" id="1540922"/>
    <lineage>
        <taxon>Eukaryota</taxon>
        <taxon>Fungi</taxon>
        <taxon>Dikarya</taxon>
        <taxon>Basidiomycota</taxon>
        <taxon>Wallemiomycotina</taxon>
        <taxon>Wallemiomycetes</taxon>
        <taxon>Wallemiales</taxon>
        <taxon>Wallemiaceae</taxon>
        <taxon>Wallemia</taxon>
    </lineage>
</organism>
<evidence type="ECO:0000256" key="2">
    <source>
        <dbReference type="ARBA" id="ARBA00007557"/>
    </source>
</evidence>
<comment type="subcellular location">
    <subcellularLocation>
        <location evidence="1 7">Mitochondrion matrix</location>
    </subcellularLocation>
</comment>
<evidence type="ECO:0000259" key="8">
    <source>
        <dbReference type="SMART" id="SM00893"/>
    </source>
</evidence>
<dbReference type="InterPro" id="IPR014730">
    <property type="entry name" value="ETF_a/b_N"/>
</dbReference>
<dbReference type="PROSITE" id="PS01065">
    <property type="entry name" value="ETF_BETA"/>
    <property type="match status" value="1"/>
</dbReference>
<evidence type="ECO:0000313" key="9">
    <source>
        <dbReference type="EMBL" id="TIA89224.1"/>
    </source>
</evidence>
<dbReference type="SUPFAM" id="SSF52402">
    <property type="entry name" value="Adenine nucleotide alpha hydrolases-like"/>
    <property type="match status" value="1"/>
</dbReference>
<comment type="cofactor">
    <cofactor evidence="7">
        <name>AMP</name>
        <dbReference type="ChEBI" id="CHEBI:456215"/>
    </cofactor>
    <text evidence="7">Binds 1 AMP per subunit.</text>
</comment>
<dbReference type="InterPro" id="IPR012255">
    <property type="entry name" value="ETF_b"/>
</dbReference>
<dbReference type="Pfam" id="PF01012">
    <property type="entry name" value="ETF"/>
    <property type="match status" value="1"/>
</dbReference>
<feature type="domain" description="Electron transfer flavoprotein alpha/beta-subunit N-terminal" evidence="8">
    <location>
        <begin position="38"/>
        <end position="231"/>
    </location>
</feature>
<comment type="function">
    <text evidence="5 7">The electron transfer flavoprotein serves as a specific electron acceptor for several dehydrogenases, including five acyl-CoA dehydrogenases, glutaryl-CoA and sarcosine dehydrogenase. It transfers the electrons to the main mitochondrial respiratory chain via ETF-ubiquinone oxidoreductase (ETF dehydrogenase).</text>
</comment>
<keyword evidence="3 7" id="KW-0813">Transport</keyword>
<dbReference type="Proteomes" id="UP000310189">
    <property type="component" value="Unassembled WGS sequence"/>
</dbReference>
<dbReference type="InterPro" id="IPR033948">
    <property type="entry name" value="ETF_beta_N"/>
</dbReference>
<keyword evidence="7" id="KW-0496">Mitochondrion</keyword>
<evidence type="ECO:0000256" key="6">
    <source>
        <dbReference type="ARBA" id="ARBA00070315"/>
    </source>
</evidence>
<comment type="cofactor">
    <cofactor evidence="7">
        <name>FAD</name>
        <dbReference type="ChEBI" id="CHEBI:57692"/>
    </cofactor>
    <text evidence="7">Binds 1 FAD per dimer.</text>
</comment>
<dbReference type="GO" id="GO:0009063">
    <property type="term" value="P:amino acid catabolic process"/>
    <property type="evidence" value="ECO:0007669"/>
    <property type="project" value="TreeGrafter"/>
</dbReference>
<dbReference type="AlphaFoldDB" id="A0A4T0FNW6"/>
<evidence type="ECO:0000256" key="3">
    <source>
        <dbReference type="ARBA" id="ARBA00022448"/>
    </source>
</evidence>
<comment type="caution">
    <text evidence="9">The sequence shown here is derived from an EMBL/GenBank/DDBJ whole genome shotgun (WGS) entry which is preliminary data.</text>
</comment>
<accession>A0A4T0FNW6</accession>
<evidence type="ECO:0000256" key="1">
    <source>
        <dbReference type="ARBA" id="ARBA00004305"/>
    </source>
</evidence>
<dbReference type="GO" id="GO:0033539">
    <property type="term" value="P:fatty acid beta-oxidation using acyl-CoA dehydrogenase"/>
    <property type="evidence" value="ECO:0007669"/>
    <property type="project" value="TreeGrafter"/>
</dbReference>
<name>A0A4T0FNW6_9BASI</name>
<proteinExistence type="inferred from homology"/>
<dbReference type="FunFam" id="3.40.50.620:FF:000011">
    <property type="entry name" value="Electron transfer flavoprotein subunit beta"/>
    <property type="match status" value="1"/>
</dbReference>
<reference evidence="9 10" key="1">
    <citation type="submission" date="2019-03" db="EMBL/GenBank/DDBJ databases">
        <title>Sequencing 23 genomes of Wallemia ichthyophaga.</title>
        <authorList>
            <person name="Gostincar C."/>
        </authorList>
    </citation>
    <scope>NUCLEOTIDE SEQUENCE [LARGE SCALE GENOMIC DNA]</scope>
    <source>
        <strain evidence="9 10">EXF-5753</strain>
    </source>
</reference>
<dbReference type="PANTHER" id="PTHR21294:SF8">
    <property type="entry name" value="ELECTRON TRANSFER FLAVOPROTEIN SUBUNIT BETA"/>
    <property type="match status" value="1"/>
</dbReference>
<comment type="similarity">
    <text evidence="2 7">Belongs to the ETF beta-subunit/FixA family.</text>
</comment>
<dbReference type="InterPro" id="IPR000049">
    <property type="entry name" value="ET-Flavoprotein_bsu_CS"/>
</dbReference>
<dbReference type="GO" id="GO:0009055">
    <property type="term" value="F:electron transfer activity"/>
    <property type="evidence" value="ECO:0007669"/>
    <property type="project" value="InterPro"/>
</dbReference>
<evidence type="ECO:0000313" key="10">
    <source>
        <dbReference type="Proteomes" id="UP000310189"/>
    </source>
</evidence>